<dbReference type="EMBL" id="LDAU01000115">
    <property type="protein sequence ID" value="KRX04458.1"/>
    <property type="molecule type" value="Genomic_DNA"/>
</dbReference>
<reference evidence="4 5" key="1">
    <citation type="journal article" date="2015" name="Sci. Rep.">
        <title>Genome of the facultative scuticociliatosis pathogen Pseudocohnilembus persalinus provides insight into its virulence through horizontal gene transfer.</title>
        <authorList>
            <person name="Xiong J."/>
            <person name="Wang G."/>
            <person name="Cheng J."/>
            <person name="Tian M."/>
            <person name="Pan X."/>
            <person name="Warren A."/>
            <person name="Jiang C."/>
            <person name="Yuan D."/>
            <person name="Miao W."/>
        </authorList>
    </citation>
    <scope>NUCLEOTIDE SEQUENCE [LARGE SCALE GENOMIC DNA]</scope>
    <source>
        <strain evidence="4">36N120E</strain>
    </source>
</reference>
<evidence type="ECO:0000256" key="1">
    <source>
        <dbReference type="SAM" id="Coils"/>
    </source>
</evidence>
<proteinExistence type="predicted"/>
<sequence length="572" mass="68879">MNLQKQLQDKQKPPIDKQVYQTQEYQEQKQDTFPQPARKILKKPEIVKLDEEYKKTAEYRENIRYYSKPYAQVQLIPPNNIDLPKNQPAMITKVHPENDTYDLVLMDQKEHSYYNVSYIYLRPIHILCSGKRANRESLQKVFQRHYNVPTYQRRYAWKQENWFGLYNDLTSYNHHIGQITVYASESENSSVNENKEQRICICDGQQRITTTNLILAACKHSVIQQLNSLKTQQKQIENLIHEERENQDQNEKQQNFQNQTDLSEQIIEAQSVLQVINGYLFIDLKEKDKYIEQLKQLQANFNQQKVQKQKITIDEGQELQFFRLIPTYIDRKPFQFCLLYDEIQDINIQFFDTDEYQQSLVYQGFQYFYNKLQSKNIKQISRLINQFLSGLHVVYFEIFNNGQYQQIYEQLGFKNNELRVHFQPKNPGQLQSLLDYIRNYLIGFYENEQQKTEFYIKQWVPIETCYYNLEKLEQSLLQFLAKELKIELSDQKQPQKQSKNQYHFSNKEPLNLTQKSMQQQQQLQAQLNKNFQLFKQWLNNFCSSNNNQNDLYTSINICLQKIHQYLLQNKQI</sequence>
<evidence type="ECO:0000313" key="4">
    <source>
        <dbReference type="EMBL" id="KRX04458.1"/>
    </source>
</evidence>
<organism evidence="4 5">
    <name type="scientific">Pseudocohnilembus persalinus</name>
    <name type="common">Ciliate</name>
    <dbReference type="NCBI Taxonomy" id="266149"/>
    <lineage>
        <taxon>Eukaryota</taxon>
        <taxon>Sar</taxon>
        <taxon>Alveolata</taxon>
        <taxon>Ciliophora</taxon>
        <taxon>Intramacronucleata</taxon>
        <taxon>Oligohymenophorea</taxon>
        <taxon>Scuticociliatia</taxon>
        <taxon>Philasterida</taxon>
        <taxon>Pseudocohnilembidae</taxon>
        <taxon>Pseudocohnilembus</taxon>
    </lineage>
</organism>
<dbReference type="AlphaFoldDB" id="A0A0V0QQZ6"/>
<dbReference type="InterPro" id="IPR004919">
    <property type="entry name" value="GmrSD_N"/>
</dbReference>
<keyword evidence="1" id="KW-0175">Coiled coil</keyword>
<comment type="caution">
    <text evidence="4">The sequence shown here is derived from an EMBL/GenBank/DDBJ whole genome shotgun (WGS) entry which is preliminary data.</text>
</comment>
<dbReference type="Proteomes" id="UP000054937">
    <property type="component" value="Unassembled WGS sequence"/>
</dbReference>
<evidence type="ECO:0000256" key="2">
    <source>
        <dbReference type="SAM" id="MobiDB-lite"/>
    </source>
</evidence>
<gene>
    <name evidence="4" type="ORF">PPERSA_06011</name>
</gene>
<feature type="coiled-coil region" evidence="1">
    <location>
        <begin position="226"/>
        <end position="259"/>
    </location>
</feature>
<feature type="domain" description="GmrSD restriction endonucleases N-terminal" evidence="3">
    <location>
        <begin position="141"/>
        <end position="314"/>
    </location>
</feature>
<feature type="region of interest" description="Disordered" evidence="2">
    <location>
        <begin position="1"/>
        <end position="33"/>
    </location>
</feature>
<evidence type="ECO:0000313" key="5">
    <source>
        <dbReference type="Proteomes" id="UP000054937"/>
    </source>
</evidence>
<protein>
    <recommendedName>
        <fullName evidence="3">GmrSD restriction endonucleases N-terminal domain-containing protein</fullName>
    </recommendedName>
</protein>
<evidence type="ECO:0000259" key="3">
    <source>
        <dbReference type="Pfam" id="PF03235"/>
    </source>
</evidence>
<dbReference type="PANTHER" id="PTHR35149:SF2">
    <property type="entry name" value="DUF262 DOMAIN-CONTAINING PROTEIN"/>
    <property type="match status" value="1"/>
</dbReference>
<dbReference type="PANTHER" id="PTHR35149">
    <property type="entry name" value="SLL5132 PROTEIN"/>
    <property type="match status" value="1"/>
</dbReference>
<name>A0A0V0QQZ6_PSEPJ</name>
<accession>A0A0V0QQZ6</accession>
<dbReference type="InParanoid" id="A0A0V0QQZ6"/>
<keyword evidence="5" id="KW-1185">Reference proteome</keyword>
<feature type="coiled-coil region" evidence="1">
    <location>
        <begin position="287"/>
        <end position="314"/>
    </location>
</feature>
<dbReference type="Pfam" id="PF03235">
    <property type="entry name" value="GmrSD_N"/>
    <property type="match status" value="1"/>
</dbReference>